<keyword evidence="4 10" id="KW-0699">rRNA-binding</keyword>
<evidence type="ECO:0000256" key="2">
    <source>
        <dbReference type="ARBA" id="ARBA00022517"/>
    </source>
</evidence>
<dbReference type="PROSITE" id="PS51721">
    <property type="entry name" value="G_CP"/>
    <property type="match status" value="1"/>
</dbReference>
<dbReference type="EC" id="3.6.1.-" evidence="10"/>
<dbReference type="InterPro" id="IPR010914">
    <property type="entry name" value="RsgA_GTPase_dom"/>
</dbReference>
<reference evidence="11 12" key="1">
    <citation type="submission" date="2018-08" db="EMBL/GenBank/DDBJ databases">
        <title>A genome reference for cultivated species of the human gut microbiota.</title>
        <authorList>
            <person name="Zou Y."/>
            <person name="Xue W."/>
            <person name="Luo G."/>
        </authorList>
    </citation>
    <scope>NUCLEOTIDE SEQUENCE [LARGE SCALE GENOMIC DNA]</scope>
    <source>
        <strain evidence="11 12">AF48-16</strain>
    </source>
</reference>
<dbReference type="SUPFAM" id="SSF50249">
    <property type="entry name" value="Nucleic acid-binding proteins"/>
    <property type="match status" value="1"/>
</dbReference>
<evidence type="ECO:0000256" key="9">
    <source>
        <dbReference type="ARBA" id="ARBA00023134"/>
    </source>
</evidence>
<dbReference type="PANTHER" id="PTHR32120:SF10">
    <property type="entry name" value="SMALL RIBOSOMAL SUBUNIT BIOGENESIS GTPASE RSGA"/>
    <property type="match status" value="1"/>
</dbReference>
<dbReference type="Gene3D" id="2.40.50.140">
    <property type="entry name" value="Nucleic acid-binding proteins"/>
    <property type="match status" value="1"/>
</dbReference>
<accession>A0A377KUB6</accession>
<comment type="similarity">
    <text evidence="10">Belongs to the TRAFAC class YlqF/YawG GTPase family. RsgA subfamily.</text>
</comment>
<dbReference type="InterPro" id="IPR030378">
    <property type="entry name" value="G_CP_dom"/>
</dbReference>
<evidence type="ECO:0000256" key="4">
    <source>
        <dbReference type="ARBA" id="ARBA00022730"/>
    </source>
</evidence>
<dbReference type="RefSeq" id="WP_015509693.1">
    <property type="nucleotide sequence ID" value="NZ_BJMG01000014.1"/>
</dbReference>
<comment type="caution">
    <text evidence="11">The sequence shown here is derived from an EMBL/GenBank/DDBJ whole genome shotgun (WGS) entry which is preliminary data.</text>
</comment>
<dbReference type="GO" id="GO:0005525">
    <property type="term" value="F:GTP binding"/>
    <property type="evidence" value="ECO:0007669"/>
    <property type="project" value="UniProtKB-UniRule"/>
</dbReference>
<dbReference type="AlphaFoldDB" id="A0A377KUB6"/>
<evidence type="ECO:0000313" key="11">
    <source>
        <dbReference type="EMBL" id="RHK07638.1"/>
    </source>
</evidence>
<keyword evidence="5 10" id="KW-0547">Nucleotide-binding</keyword>
<dbReference type="Proteomes" id="UP000286288">
    <property type="component" value="Unassembled WGS sequence"/>
</dbReference>
<feature type="binding site" evidence="10">
    <location>
        <position position="273"/>
    </location>
    <ligand>
        <name>Zn(2+)</name>
        <dbReference type="ChEBI" id="CHEBI:29105"/>
    </ligand>
</feature>
<dbReference type="InterPro" id="IPR012340">
    <property type="entry name" value="NA-bd_OB-fold"/>
</dbReference>
<keyword evidence="9 10" id="KW-0342">GTP-binding</keyword>
<dbReference type="Gene3D" id="3.40.50.300">
    <property type="entry name" value="P-loop containing nucleotide triphosphate hydrolases"/>
    <property type="match status" value="1"/>
</dbReference>
<dbReference type="HAMAP" id="MF_01820">
    <property type="entry name" value="GTPase_RsgA"/>
    <property type="match status" value="1"/>
</dbReference>
<dbReference type="GO" id="GO:0019843">
    <property type="term" value="F:rRNA binding"/>
    <property type="evidence" value="ECO:0007669"/>
    <property type="project" value="UniProtKB-KW"/>
</dbReference>
<dbReference type="GO" id="GO:0042274">
    <property type="term" value="P:ribosomal small subunit biogenesis"/>
    <property type="evidence" value="ECO:0007669"/>
    <property type="project" value="UniProtKB-UniRule"/>
</dbReference>
<evidence type="ECO:0000256" key="8">
    <source>
        <dbReference type="ARBA" id="ARBA00022884"/>
    </source>
</evidence>
<feature type="binding site" evidence="10">
    <location>
        <position position="260"/>
    </location>
    <ligand>
        <name>Zn(2+)</name>
        <dbReference type="ChEBI" id="CHEBI:29105"/>
    </ligand>
</feature>
<comment type="subcellular location">
    <subcellularLocation>
        <location evidence="10">Cytoplasm</location>
    </subcellularLocation>
</comment>
<dbReference type="Gene3D" id="1.10.40.50">
    <property type="entry name" value="Probable gtpase engc, domain 3"/>
    <property type="match status" value="1"/>
</dbReference>
<comment type="cofactor">
    <cofactor evidence="10">
        <name>Zn(2+)</name>
        <dbReference type="ChEBI" id="CHEBI:29105"/>
    </cofactor>
    <text evidence="10">Binds 1 zinc ion per subunit.</text>
</comment>
<evidence type="ECO:0000256" key="6">
    <source>
        <dbReference type="ARBA" id="ARBA00022801"/>
    </source>
</evidence>
<dbReference type="Pfam" id="PF03193">
    <property type="entry name" value="RsgA_GTPase"/>
    <property type="match status" value="1"/>
</dbReference>
<evidence type="ECO:0000256" key="3">
    <source>
        <dbReference type="ARBA" id="ARBA00022723"/>
    </source>
</evidence>
<keyword evidence="2 10" id="KW-0690">Ribosome biogenesis</keyword>
<keyword evidence="1 10" id="KW-0963">Cytoplasm</keyword>
<dbReference type="GO" id="GO:0046872">
    <property type="term" value="F:metal ion binding"/>
    <property type="evidence" value="ECO:0007669"/>
    <property type="project" value="UniProtKB-KW"/>
</dbReference>
<dbReference type="GO" id="GO:0005737">
    <property type="term" value="C:cytoplasm"/>
    <property type="evidence" value="ECO:0007669"/>
    <property type="project" value="UniProtKB-SubCell"/>
</dbReference>
<keyword evidence="3 10" id="KW-0479">Metal-binding</keyword>
<evidence type="ECO:0000256" key="5">
    <source>
        <dbReference type="ARBA" id="ARBA00022741"/>
    </source>
</evidence>
<feature type="binding site" evidence="10">
    <location>
        <position position="265"/>
    </location>
    <ligand>
        <name>Zn(2+)</name>
        <dbReference type="ChEBI" id="CHEBI:29105"/>
    </ligand>
</feature>
<gene>
    <name evidence="10 11" type="primary">rsgA</name>
    <name evidence="11" type="ORF">DW084_02860</name>
</gene>
<name>A0A377KUB6_ENTCA</name>
<dbReference type="InterPro" id="IPR004881">
    <property type="entry name" value="Ribosome_biogen_GTPase_RsgA"/>
</dbReference>
<comment type="subunit">
    <text evidence="10">Monomer. Associates with 30S ribosomal subunit, binds 16S rRNA.</text>
</comment>
<dbReference type="GO" id="GO:0003924">
    <property type="term" value="F:GTPase activity"/>
    <property type="evidence" value="ECO:0007669"/>
    <property type="project" value="UniProtKB-UniRule"/>
</dbReference>
<dbReference type="InterPro" id="IPR027417">
    <property type="entry name" value="P-loop_NTPase"/>
</dbReference>
<evidence type="ECO:0000313" key="12">
    <source>
        <dbReference type="Proteomes" id="UP000286288"/>
    </source>
</evidence>
<dbReference type="PANTHER" id="PTHR32120">
    <property type="entry name" value="SMALL RIBOSOMAL SUBUNIT BIOGENESIS GTPASE RSGA"/>
    <property type="match status" value="1"/>
</dbReference>
<comment type="function">
    <text evidence="10">One of several proteins that assist in the late maturation steps of the functional core of the 30S ribosomal subunit. Helps release RbfA from mature subunits. May play a role in the assembly of ribosomal proteins into the subunit. Circularly permuted GTPase that catalyzes slow GTP hydrolysis, GTPase activity is stimulated by the 30S ribosomal subunit.</text>
</comment>
<evidence type="ECO:0000256" key="1">
    <source>
        <dbReference type="ARBA" id="ARBA00022490"/>
    </source>
</evidence>
<keyword evidence="6 10" id="KW-0378">Hydrolase</keyword>
<dbReference type="PROSITE" id="PS50936">
    <property type="entry name" value="ENGC_GTPASE"/>
    <property type="match status" value="1"/>
</dbReference>
<feature type="binding site" evidence="10">
    <location>
        <begin position="127"/>
        <end position="130"/>
    </location>
    <ligand>
        <name>GTP</name>
        <dbReference type="ChEBI" id="CHEBI:37565"/>
    </ligand>
</feature>
<dbReference type="GeneID" id="15142164"/>
<dbReference type="CDD" id="cd01854">
    <property type="entry name" value="YjeQ_EngC"/>
    <property type="match status" value="1"/>
</dbReference>
<evidence type="ECO:0000256" key="7">
    <source>
        <dbReference type="ARBA" id="ARBA00022833"/>
    </source>
</evidence>
<dbReference type="NCBIfam" id="TIGR00157">
    <property type="entry name" value="ribosome small subunit-dependent GTPase A"/>
    <property type="match status" value="1"/>
</dbReference>
<sequence length="313" mass="34703">MEKQGIVVFQAKDIAKVRLTTGEECLATVSGKFRQQARAPKDYPIVGDFVQGQVYDQDHFLIDALLPRKSFLQRKVAGNRTDEQGIAANIDTVFIATSANEEFNFARLERFVTIAWDSGANPVILLTKADQVTADEKAELLQALNDAFGVKAFATSIYEPNELLTEAYFSDGKISAFIGSSGVGKSSLLNQLMEQAVQKTNDIREDSRGRHTTTSRQLFTLPSGAMIIDTPGMREVGISTVRSASIEQSFEAISQYAEGCFFRDCQHETEPKCAVKAAIAAGELSEAAFARYRKMEKELAYLKRKEQIKEMKK</sequence>
<dbReference type="EMBL" id="QRMZ01000003">
    <property type="protein sequence ID" value="RHK07638.1"/>
    <property type="molecule type" value="Genomic_DNA"/>
</dbReference>
<dbReference type="SUPFAM" id="SSF52540">
    <property type="entry name" value="P-loop containing nucleoside triphosphate hydrolases"/>
    <property type="match status" value="1"/>
</dbReference>
<evidence type="ECO:0000256" key="10">
    <source>
        <dbReference type="HAMAP-Rule" id="MF_01820"/>
    </source>
</evidence>
<keyword evidence="7 10" id="KW-0862">Zinc</keyword>
<proteinExistence type="inferred from homology"/>
<protein>
    <recommendedName>
        <fullName evidence="10">Small ribosomal subunit biogenesis GTPase RsgA</fullName>
        <ecNumber evidence="10">3.6.1.-</ecNumber>
    </recommendedName>
</protein>
<feature type="binding site" evidence="10">
    <location>
        <begin position="179"/>
        <end position="187"/>
    </location>
    <ligand>
        <name>GTP</name>
        <dbReference type="ChEBI" id="CHEBI:37565"/>
    </ligand>
</feature>
<organism evidence="11 12">
    <name type="scientific">Enterococcus casseliflavus</name>
    <name type="common">Enterococcus flavescens</name>
    <dbReference type="NCBI Taxonomy" id="37734"/>
    <lineage>
        <taxon>Bacteria</taxon>
        <taxon>Bacillati</taxon>
        <taxon>Bacillota</taxon>
        <taxon>Bacilli</taxon>
        <taxon>Lactobacillales</taxon>
        <taxon>Enterococcaceae</taxon>
        <taxon>Enterococcus</taxon>
    </lineage>
</organism>
<keyword evidence="8 10" id="KW-0694">RNA-binding</keyword>
<feature type="binding site" evidence="10">
    <location>
        <position position="267"/>
    </location>
    <ligand>
        <name>Zn(2+)</name>
        <dbReference type="ChEBI" id="CHEBI:29105"/>
    </ligand>
</feature>